<dbReference type="Pfam" id="PF00332">
    <property type="entry name" value="Glyco_hydro_17"/>
    <property type="match status" value="1"/>
</dbReference>
<evidence type="ECO:0000256" key="3">
    <source>
        <dbReference type="ARBA" id="ARBA00012780"/>
    </source>
</evidence>
<dbReference type="PROSITE" id="PS00587">
    <property type="entry name" value="GLYCOSYL_HYDROL_F17"/>
    <property type="match status" value="1"/>
</dbReference>
<dbReference type="InterPro" id="IPR000490">
    <property type="entry name" value="Glyco_hydro_17"/>
</dbReference>
<dbReference type="EC" id="3.2.1.39" evidence="3"/>
<evidence type="ECO:0000256" key="2">
    <source>
        <dbReference type="ARBA" id="ARBA00008773"/>
    </source>
</evidence>
<gene>
    <name evidence="12" type="ORF">CJ030_MR3G014807</name>
</gene>
<evidence type="ECO:0000256" key="9">
    <source>
        <dbReference type="RuleBase" id="RU004336"/>
    </source>
</evidence>
<feature type="signal peptide" evidence="11">
    <location>
        <begin position="1"/>
        <end position="25"/>
    </location>
</feature>
<dbReference type="InterPro" id="IPR017853">
    <property type="entry name" value="GH"/>
</dbReference>
<keyword evidence="4 9" id="KW-0378">Hydrolase</keyword>
<evidence type="ECO:0000256" key="6">
    <source>
        <dbReference type="ARBA" id="ARBA00033335"/>
    </source>
</evidence>
<dbReference type="GO" id="GO:0005975">
    <property type="term" value="P:carbohydrate metabolic process"/>
    <property type="evidence" value="ECO:0007669"/>
    <property type="project" value="InterPro"/>
</dbReference>
<keyword evidence="10" id="KW-1133">Transmembrane helix</keyword>
<keyword evidence="11" id="KW-0732">Signal</keyword>
<accession>A0A6A1VYL0</accession>
<dbReference type="AlphaFoldDB" id="A0A6A1VYL0"/>
<evidence type="ECO:0000256" key="11">
    <source>
        <dbReference type="SAM" id="SignalP"/>
    </source>
</evidence>
<name>A0A6A1VYL0_9ROSI</name>
<dbReference type="GO" id="GO:0042973">
    <property type="term" value="F:glucan endo-1,3-beta-D-glucosidase activity"/>
    <property type="evidence" value="ECO:0007669"/>
    <property type="project" value="UniProtKB-EC"/>
</dbReference>
<keyword evidence="13" id="KW-1185">Reference proteome</keyword>
<evidence type="ECO:0000256" key="4">
    <source>
        <dbReference type="ARBA" id="ARBA00022801"/>
    </source>
</evidence>
<evidence type="ECO:0000256" key="1">
    <source>
        <dbReference type="ARBA" id="ARBA00000382"/>
    </source>
</evidence>
<evidence type="ECO:0000313" key="12">
    <source>
        <dbReference type="EMBL" id="KAB1217783.1"/>
    </source>
</evidence>
<dbReference type="Proteomes" id="UP000516437">
    <property type="component" value="Chromosome 3"/>
</dbReference>
<evidence type="ECO:0000256" key="10">
    <source>
        <dbReference type="SAM" id="Phobius"/>
    </source>
</evidence>
<protein>
    <recommendedName>
        <fullName evidence="3">glucan endo-1,3-beta-D-glucosidase</fullName>
        <ecNumber evidence="3">3.2.1.39</ecNumber>
    </recommendedName>
    <alternativeName>
        <fullName evidence="6">(1-&gt;3)-beta-glucan endohydrolase</fullName>
    </alternativeName>
    <alternativeName>
        <fullName evidence="7">Beta-1,3-endoglucanase</fullName>
    </alternativeName>
</protein>
<feature type="transmembrane region" description="Helical" evidence="10">
    <location>
        <begin position="364"/>
        <end position="385"/>
    </location>
</feature>
<keyword evidence="5 9" id="KW-0326">Glycosidase</keyword>
<comment type="catalytic activity">
    <reaction evidence="1">
        <text>Hydrolysis of (1-&gt;3)-beta-D-glucosidic linkages in (1-&gt;3)-beta-D-glucans.</text>
        <dbReference type="EC" id="3.2.1.39"/>
    </reaction>
</comment>
<comment type="caution">
    <text evidence="12">The sequence shown here is derived from an EMBL/GenBank/DDBJ whole genome shotgun (WGS) entry which is preliminary data.</text>
</comment>
<evidence type="ECO:0000313" key="13">
    <source>
        <dbReference type="Proteomes" id="UP000516437"/>
    </source>
</evidence>
<evidence type="ECO:0000256" key="7">
    <source>
        <dbReference type="ARBA" id="ARBA00033417"/>
    </source>
</evidence>
<sequence length="393" mass="43588">MAPLPSFLTLALSLHFLYLLPGITSLPTLGVTYFTPAPIPSKPKPERIATTIPSLGFASVRFLNPDPALTRSFTYTNTTLLLTIPNPLVPPIAANRSNALRWLNLHVVPFYPRARITTISVGNDFLSASTPGFSSSHLLRAIRNVHLALLDLGIRKISVSTSFSFTNAISRPFPPSSALFHEPASDNLIKPFLQFLRDTNSSFLINIYPYNVYRSNADIPIAFALFQELPFNFRDDLTTGVRYRNLFEMMVDAVNSAIAVMGYENIPLIVSETGWPSSGDASEVDANTAYAEMYLKGLVAHLKSGLGTPLRKEGVAEAYIFELFDKEVRPGVSQPERQWGILYPNMTQKYKIDFSGSDRIGGSWLFAGNMIWLTLMLLPLIICFLGDLQMTVL</sequence>
<proteinExistence type="inferred from homology"/>
<dbReference type="InterPro" id="IPR044965">
    <property type="entry name" value="Glyco_hydro_17_plant"/>
</dbReference>
<dbReference type="OrthoDB" id="1293114at2759"/>
<dbReference type="Gene3D" id="3.20.20.80">
    <property type="entry name" value="Glycosidases"/>
    <property type="match status" value="1"/>
</dbReference>
<feature type="chain" id="PRO_5025639953" description="glucan endo-1,3-beta-D-glucosidase" evidence="11">
    <location>
        <begin position="26"/>
        <end position="393"/>
    </location>
</feature>
<reference evidence="12 13" key="1">
    <citation type="journal article" date="2019" name="Plant Biotechnol. J.">
        <title>The red bayberry genome and genetic basis of sex determination.</title>
        <authorList>
            <person name="Jia H.M."/>
            <person name="Jia H.J."/>
            <person name="Cai Q.L."/>
            <person name="Wang Y."/>
            <person name="Zhao H.B."/>
            <person name="Yang W.F."/>
            <person name="Wang G.Y."/>
            <person name="Li Y.H."/>
            <person name="Zhan D.L."/>
            <person name="Shen Y.T."/>
            <person name="Niu Q.F."/>
            <person name="Chang L."/>
            <person name="Qiu J."/>
            <person name="Zhao L."/>
            <person name="Xie H.B."/>
            <person name="Fu W.Y."/>
            <person name="Jin J."/>
            <person name="Li X.W."/>
            <person name="Jiao Y."/>
            <person name="Zhou C.C."/>
            <person name="Tu T."/>
            <person name="Chai C.Y."/>
            <person name="Gao J.L."/>
            <person name="Fan L.J."/>
            <person name="van de Weg E."/>
            <person name="Wang J.Y."/>
            <person name="Gao Z.S."/>
        </authorList>
    </citation>
    <scope>NUCLEOTIDE SEQUENCE [LARGE SCALE GENOMIC DNA]</scope>
    <source>
        <tissue evidence="12">Leaves</tissue>
    </source>
</reference>
<keyword evidence="10" id="KW-0812">Transmembrane</keyword>
<comment type="similarity">
    <text evidence="2 8">Belongs to the glycosyl hydrolase 17 family.</text>
</comment>
<dbReference type="EMBL" id="RXIC02000021">
    <property type="protein sequence ID" value="KAB1217783.1"/>
    <property type="molecule type" value="Genomic_DNA"/>
</dbReference>
<organism evidence="12 13">
    <name type="scientific">Morella rubra</name>
    <name type="common">Chinese bayberry</name>
    <dbReference type="NCBI Taxonomy" id="262757"/>
    <lineage>
        <taxon>Eukaryota</taxon>
        <taxon>Viridiplantae</taxon>
        <taxon>Streptophyta</taxon>
        <taxon>Embryophyta</taxon>
        <taxon>Tracheophyta</taxon>
        <taxon>Spermatophyta</taxon>
        <taxon>Magnoliopsida</taxon>
        <taxon>eudicotyledons</taxon>
        <taxon>Gunneridae</taxon>
        <taxon>Pentapetalae</taxon>
        <taxon>rosids</taxon>
        <taxon>fabids</taxon>
        <taxon>Fagales</taxon>
        <taxon>Myricaceae</taxon>
        <taxon>Morella</taxon>
    </lineage>
</organism>
<evidence type="ECO:0000256" key="5">
    <source>
        <dbReference type="ARBA" id="ARBA00023295"/>
    </source>
</evidence>
<evidence type="ECO:0000256" key="8">
    <source>
        <dbReference type="RuleBase" id="RU004335"/>
    </source>
</evidence>
<dbReference type="SUPFAM" id="SSF51445">
    <property type="entry name" value="(Trans)glycosidases"/>
    <property type="match status" value="1"/>
</dbReference>
<keyword evidence="10" id="KW-0472">Membrane</keyword>
<dbReference type="PANTHER" id="PTHR32227">
    <property type="entry name" value="GLUCAN ENDO-1,3-BETA-GLUCOSIDASE BG1-RELATED-RELATED"/>
    <property type="match status" value="1"/>
</dbReference>